<dbReference type="GO" id="GO:0005975">
    <property type="term" value="P:carbohydrate metabolic process"/>
    <property type="evidence" value="ECO:0007669"/>
    <property type="project" value="InterPro"/>
</dbReference>
<sequence length="312" mass="34159">MPWKDAYTSSNETTVLDEQVVWPNGARLAFNLVVNLNPASGGAGITDKDIGAPTFHFGMHEGLDAFLALFSAMGLKATFAVPALVAEAYPERIRAIAGAGHEIAAQGLIGEDPADLSVEEETWRMTRTADVIEKIAGTRPLGWYGLPRPDDHFATGTLRRETVDTAIAQGFSYIGNGLADDLPYYWVTDPAGPRALVTLPYYYHLDDTFFLLFPHEGSGLERPSALLRNWKAEFAAQYRRGRAFPVTISPARSGWGHRFAMLETFLRDVTSMPGLFIATGSEIAAHWTATFPAATTLNLKPSIWRDHADSLS</sequence>
<protein>
    <recommendedName>
        <fullName evidence="3">Chitooligosaccharide deacetylase</fullName>
    </recommendedName>
    <alternativeName>
        <fullName evidence="4">Nodulation protein B</fullName>
    </alternativeName>
</protein>
<evidence type="ECO:0000256" key="3">
    <source>
        <dbReference type="ARBA" id="ARBA00020071"/>
    </source>
</evidence>
<evidence type="ECO:0000313" key="6">
    <source>
        <dbReference type="EMBL" id="SON56647.1"/>
    </source>
</evidence>
<evidence type="ECO:0000256" key="2">
    <source>
        <dbReference type="ARBA" id="ARBA00010973"/>
    </source>
</evidence>
<dbReference type="Gene3D" id="3.20.20.370">
    <property type="entry name" value="Glycoside hydrolase/deacetylase"/>
    <property type="match status" value="1"/>
</dbReference>
<dbReference type="OrthoDB" id="9784220at2"/>
<name>A0A2C9D8L1_9HYPH</name>
<dbReference type="AlphaFoldDB" id="A0A2C9D8L1"/>
<evidence type="ECO:0000256" key="1">
    <source>
        <dbReference type="ARBA" id="ARBA00003236"/>
    </source>
</evidence>
<dbReference type="Proteomes" id="UP000223606">
    <property type="component" value="Chromosome 1"/>
</dbReference>
<evidence type="ECO:0000313" key="7">
    <source>
        <dbReference type="Proteomes" id="UP000223606"/>
    </source>
</evidence>
<dbReference type="SUPFAM" id="SSF88713">
    <property type="entry name" value="Glycoside hydrolase/deacetylase"/>
    <property type="match status" value="1"/>
</dbReference>
<dbReference type="RefSeq" id="WP_099556997.1">
    <property type="nucleotide sequence ID" value="NZ_LT960614.1"/>
</dbReference>
<dbReference type="KEGG" id="hdi:HDIA_3106"/>
<comment type="similarity">
    <text evidence="2">Belongs to the polysaccharide deacetylase family.</text>
</comment>
<keyword evidence="7" id="KW-1185">Reference proteome</keyword>
<accession>A0A2C9D8L1</accession>
<feature type="domain" description="NodB homology" evidence="5">
    <location>
        <begin position="48"/>
        <end position="141"/>
    </location>
</feature>
<comment type="function">
    <text evidence="1">Is involved in generating a small heat-stable compound (Nod), an acylated oligomer of N-acetylglucosamine, that stimulates mitosis in various plant protoplasts.</text>
</comment>
<dbReference type="PANTHER" id="PTHR43123">
    <property type="entry name" value="POLYSACCHARIDE DEACETYLASE-RELATED"/>
    <property type="match status" value="1"/>
</dbReference>
<dbReference type="GO" id="GO:0016810">
    <property type="term" value="F:hydrolase activity, acting on carbon-nitrogen (but not peptide) bonds"/>
    <property type="evidence" value="ECO:0007669"/>
    <property type="project" value="InterPro"/>
</dbReference>
<dbReference type="InterPro" id="IPR011330">
    <property type="entry name" value="Glyco_hydro/deAcase_b/a-brl"/>
</dbReference>
<proteinExistence type="inferred from homology"/>
<reference evidence="7" key="1">
    <citation type="submission" date="2017-09" db="EMBL/GenBank/DDBJ databases">
        <title>Genome sequence of Nannocystis excedens DSM 71.</title>
        <authorList>
            <person name="Blom J."/>
        </authorList>
    </citation>
    <scope>NUCLEOTIDE SEQUENCE [LARGE SCALE GENOMIC DNA]</scope>
    <source>
        <strain evidence="7">type strain: E19</strain>
    </source>
</reference>
<evidence type="ECO:0000256" key="4">
    <source>
        <dbReference type="ARBA" id="ARBA00032976"/>
    </source>
</evidence>
<organism evidence="6 7">
    <name type="scientific">Hartmannibacter diazotrophicus</name>
    <dbReference type="NCBI Taxonomy" id="1482074"/>
    <lineage>
        <taxon>Bacteria</taxon>
        <taxon>Pseudomonadati</taxon>
        <taxon>Pseudomonadota</taxon>
        <taxon>Alphaproteobacteria</taxon>
        <taxon>Hyphomicrobiales</taxon>
        <taxon>Pleomorphomonadaceae</taxon>
        <taxon>Hartmannibacter</taxon>
    </lineage>
</organism>
<dbReference type="PANTHER" id="PTHR43123:SF1">
    <property type="entry name" value="POLYSACCHARIDE DEACETYLASE-RELATED"/>
    <property type="match status" value="1"/>
</dbReference>
<dbReference type="InterPro" id="IPR002509">
    <property type="entry name" value="NODB_dom"/>
</dbReference>
<dbReference type="Pfam" id="PF01522">
    <property type="entry name" value="Polysacc_deac_1"/>
    <property type="match status" value="1"/>
</dbReference>
<dbReference type="EMBL" id="LT960614">
    <property type="protein sequence ID" value="SON56647.1"/>
    <property type="molecule type" value="Genomic_DNA"/>
</dbReference>
<gene>
    <name evidence="6" type="ORF">HDIA_3106</name>
</gene>
<evidence type="ECO:0000259" key="5">
    <source>
        <dbReference type="Pfam" id="PF01522"/>
    </source>
</evidence>